<evidence type="ECO:0000313" key="2">
    <source>
        <dbReference type="Proteomes" id="UP000499080"/>
    </source>
</evidence>
<evidence type="ECO:0000313" key="1">
    <source>
        <dbReference type="EMBL" id="GBM42961.1"/>
    </source>
</evidence>
<proteinExistence type="predicted"/>
<sequence>MGLEVDNNDIDEFVEEHSQELITEELMEFYCVSLQKVVEESLSKEKGSLGLCACFTCPCLPLVPLTSLVTTHFSKLLFRQIIEVTNEPIRDHEVTSSLMNEYLSESFVNITSTSLFASRRSKIREKESPRRYSFLFGRGFGRRVLSNVTLRDLRQYL</sequence>
<protein>
    <submittedName>
        <fullName evidence="1">Uncharacterized protein</fullName>
    </submittedName>
</protein>
<dbReference type="Proteomes" id="UP000499080">
    <property type="component" value="Unassembled WGS sequence"/>
</dbReference>
<gene>
    <name evidence="1" type="ORF">AVEN_51579_1</name>
</gene>
<dbReference type="AlphaFoldDB" id="A0A4Y2FP58"/>
<accession>A0A4Y2FP58</accession>
<name>A0A4Y2FP58_ARAVE</name>
<dbReference type="EMBL" id="BGPR01096694">
    <property type="protein sequence ID" value="GBM42961.1"/>
    <property type="molecule type" value="Genomic_DNA"/>
</dbReference>
<comment type="caution">
    <text evidence="1">The sequence shown here is derived from an EMBL/GenBank/DDBJ whole genome shotgun (WGS) entry which is preliminary data.</text>
</comment>
<reference evidence="1 2" key="1">
    <citation type="journal article" date="2019" name="Sci. Rep.">
        <title>Orb-weaving spider Araneus ventricosus genome elucidates the spidroin gene catalogue.</title>
        <authorList>
            <person name="Kono N."/>
            <person name="Nakamura H."/>
            <person name="Ohtoshi R."/>
            <person name="Moran D.A.P."/>
            <person name="Shinohara A."/>
            <person name="Yoshida Y."/>
            <person name="Fujiwara M."/>
            <person name="Mori M."/>
            <person name="Tomita M."/>
            <person name="Arakawa K."/>
        </authorList>
    </citation>
    <scope>NUCLEOTIDE SEQUENCE [LARGE SCALE GENOMIC DNA]</scope>
</reference>
<organism evidence="1 2">
    <name type="scientific">Araneus ventricosus</name>
    <name type="common">Orbweaver spider</name>
    <name type="synonym">Epeira ventricosa</name>
    <dbReference type="NCBI Taxonomy" id="182803"/>
    <lineage>
        <taxon>Eukaryota</taxon>
        <taxon>Metazoa</taxon>
        <taxon>Ecdysozoa</taxon>
        <taxon>Arthropoda</taxon>
        <taxon>Chelicerata</taxon>
        <taxon>Arachnida</taxon>
        <taxon>Araneae</taxon>
        <taxon>Araneomorphae</taxon>
        <taxon>Entelegynae</taxon>
        <taxon>Araneoidea</taxon>
        <taxon>Araneidae</taxon>
        <taxon>Araneus</taxon>
    </lineage>
</organism>
<dbReference type="OrthoDB" id="7422307at2759"/>
<keyword evidence="2" id="KW-1185">Reference proteome</keyword>